<name>A0A166AGS3_9AGAM</name>
<dbReference type="Proteomes" id="UP000076532">
    <property type="component" value="Unassembled WGS sequence"/>
</dbReference>
<evidence type="ECO:0000313" key="2">
    <source>
        <dbReference type="EMBL" id="KZP11590.1"/>
    </source>
</evidence>
<feature type="region of interest" description="Disordered" evidence="1">
    <location>
        <begin position="1"/>
        <end position="74"/>
    </location>
</feature>
<protein>
    <submittedName>
        <fullName evidence="2">Uncharacterized protein</fullName>
    </submittedName>
</protein>
<keyword evidence="3" id="KW-1185">Reference proteome</keyword>
<gene>
    <name evidence="2" type="ORF">FIBSPDRAFT_871127</name>
</gene>
<accession>A0A166AGS3</accession>
<evidence type="ECO:0000313" key="3">
    <source>
        <dbReference type="Proteomes" id="UP000076532"/>
    </source>
</evidence>
<sequence>MGVCLQERLTSQEAPQLTRSALSLAEHSPEADPDALKKPIRSPPNTAEARANLGSPATTHVNSNHKEHRPGGIDVLLNPRLPPVSAPAMIAFHGYAVCRNSATAHSNEDE</sequence>
<proteinExistence type="predicted"/>
<reference evidence="2 3" key="1">
    <citation type="journal article" date="2016" name="Mol. Biol. Evol.">
        <title>Comparative Genomics of Early-Diverging Mushroom-Forming Fungi Provides Insights into the Origins of Lignocellulose Decay Capabilities.</title>
        <authorList>
            <person name="Nagy L.G."/>
            <person name="Riley R."/>
            <person name="Tritt A."/>
            <person name="Adam C."/>
            <person name="Daum C."/>
            <person name="Floudas D."/>
            <person name="Sun H."/>
            <person name="Yadav J.S."/>
            <person name="Pangilinan J."/>
            <person name="Larsson K.H."/>
            <person name="Matsuura K."/>
            <person name="Barry K."/>
            <person name="Labutti K."/>
            <person name="Kuo R."/>
            <person name="Ohm R.A."/>
            <person name="Bhattacharya S.S."/>
            <person name="Shirouzu T."/>
            <person name="Yoshinaga Y."/>
            <person name="Martin F.M."/>
            <person name="Grigoriev I.V."/>
            <person name="Hibbett D.S."/>
        </authorList>
    </citation>
    <scope>NUCLEOTIDE SEQUENCE [LARGE SCALE GENOMIC DNA]</scope>
    <source>
        <strain evidence="2 3">CBS 109695</strain>
    </source>
</reference>
<dbReference type="AlphaFoldDB" id="A0A166AGS3"/>
<organism evidence="2 3">
    <name type="scientific">Athelia psychrophila</name>
    <dbReference type="NCBI Taxonomy" id="1759441"/>
    <lineage>
        <taxon>Eukaryota</taxon>
        <taxon>Fungi</taxon>
        <taxon>Dikarya</taxon>
        <taxon>Basidiomycota</taxon>
        <taxon>Agaricomycotina</taxon>
        <taxon>Agaricomycetes</taxon>
        <taxon>Agaricomycetidae</taxon>
        <taxon>Atheliales</taxon>
        <taxon>Atheliaceae</taxon>
        <taxon>Athelia</taxon>
    </lineage>
</organism>
<feature type="compositionally biased region" description="Polar residues" evidence="1">
    <location>
        <begin position="8"/>
        <end position="21"/>
    </location>
</feature>
<feature type="compositionally biased region" description="Basic and acidic residues" evidence="1">
    <location>
        <begin position="27"/>
        <end position="37"/>
    </location>
</feature>
<dbReference type="EMBL" id="KV417660">
    <property type="protein sequence ID" value="KZP11590.1"/>
    <property type="molecule type" value="Genomic_DNA"/>
</dbReference>
<evidence type="ECO:0000256" key="1">
    <source>
        <dbReference type="SAM" id="MobiDB-lite"/>
    </source>
</evidence>